<keyword evidence="6" id="KW-0695">RNA-directed DNA polymerase</keyword>
<evidence type="ECO:0000256" key="6">
    <source>
        <dbReference type="ARBA" id="ARBA00022918"/>
    </source>
</evidence>
<evidence type="ECO:0000259" key="9">
    <source>
        <dbReference type="PROSITE" id="PS50994"/>
    </source>
</evidence>
<dbReference type="InterPro" id="IPR016197">
    <property type="entry name" value="Chromo-like_dom_sf"/>
</dbReference>
<evidence type="ECO:0000256" key="7">
    <source>
        <dbReference type="SAM" id="MobiDB-lite"/>
    </source>
</evidence>
<dbReference type="Proteomes" id="UP000429607">
    <property type="component" value="Unassembled WGS sequence"/>
</dbReference>
<name>A0A6A3H7N4_9STRA</name>
<dbReference type="Gene3D" id="2.40.50.40">
    <property type="match status" value="1"/>
</dbReference>
<accession>A0A6A3H7N4</accession>
<dbReference type="InterPro" id="IPR012337">
    <property type="entry name" value="RNaseH-like_sf"/>
</dbReference>
<dbReference type="InterPro" id="IPR043502">
    <property type="entry name" value="DNA/RNA_pol_sf"/>
</dbReference>
<dbReference type="SUPFAM" id="SSF56672">
    <property type="entry name" value="DNA/RNA polymerases"/>
    <property type="match status" value="1"/>
</dbReference>
<keyword evidence="2" id="KW-0548">Nucleotidyltransferase</keyword>
<keyword evidence="3" id="KW-0540">Nuclease</keyword>
<feature type="compositionally biased region" description="Polar residues" evidence="7">
    <location>
        <begin position="703"/>
        <end position="713"/>
    </location>
</feature>
<evidence type="ECO:0000313" key="11">
    <source>
        <dbReference type="Proteomes" id="UP000429607"/>
    </source>
</evidence>
<evidence type="ECO:0008006" key="12">
    <source>
        <dbReference type="Google" id="ProtNLM"/>
    </source>
</evidence>
<evidence type="ECO:0000256" key="3">
    <source>
        <dbReference type="ARBA" id="ARBA00022722"/>
    </source>
</evidence>
<feature type="compositionally biased region" description="Low complexity" evidence="7">
    <location>
        <begin position="742"/>
        <end position="761"/>
    </location>
</feature>
<evidence type="ECO:0000313" key="10">
    <source>
        <dbReference type="EMBL" id="KAE8965300.1"/>
    </source>
</evidence>
<dbReference type="InterPro" id="IPR000953">
    <property type="entry name" value="Chromo/chromo_shadow_dom"/>
</dbReference>
<evidence type="ECO:0000256" key="4">
    <source>
        <dbReference type="ARBA" id="ARBA00022759"/>
    </source>
</evidence>
<dbReference type="GO" id="GO:0004519">
    <property type="term" value="F:endonuclease activity"/>
    <property type="evidence" value="ECO:0007669"/>
    <property type="project" value="UniProtKB-KW"/>
</dbReference>
<proteinExistence type="predicted"/>
<dbReference type="InterPro" id="IPR041373">
    <property type="entry name" value="RT_RNaseH"/>
</dbReference>
<dbReference type="CDD" id="cd09274">
    <property type="entry name" value="RNase_HI_RT_Ty3"/>
    <property type="match status" value="1"/>
</dbReference>
<dbReference type="InterPro" id="IPR001584">
    <property type="entry name" value="Integrase_cat-core"/>
</dbReference>
<dbReference type="PANTHER" id="PTHR37984:SF5">
    <property type="entry name" value="PROTEIN NYNRIN-LIKE"/>
    <property type="match status" value="1"/>
</dbReference>
<keyword evidence="5" id="KW-0378">Hydrolase</keyword>
<sequence>ASTRRTKRAAAGISITLNDDERAAFDKVKDMLASAATLAFPDDTATTCLFTDASDVGWAVIVTQVKNYDIKVPVQDQQHQLIECQSGTFAGSQLNWTVIEKEAFPITHACDKLDYLLLRPQGFRIFCDHRNLIHVFAPDEHVKKHVKGKLLRWAMKLMNYTYVIEHIAGPQNVWADMISRWAGNHDSVATAIKRVRAETPGEPNQQGETTEEAMSEVTEPIISTLRPLDDANFVWPTFDAITEAQLASHPSSGAERTHDGVLRLHGRIWIPAEAAGLLQRLFIIAHCGAQGHRGGAAMAEHLRRLFAIEHLDTKVAAFVRQCRLCLHSKGGTLSPGLGSFGDSKYILVLKDHASHYCELVVADTADSSVTVEALLAWHARFGVPPTWISDQDSHFKNEVVAELSRRLRTQQEFTPAYCPWINGSVERVNRDILQVIRTMILEYKINHTDWPYLMPMVQASLNHTAVPSLGNKAPVELFTGLPCPTPLREFYLPDAGELKEVPEIDKIDEFLADLRASIQEMHRAVKDKRLKQRLLNKKRERGENVVNFTEGDYVLRSRVDEKSGNKLLVTWVGPYRVLRADAHSFLIQHLITGAELDVHASRLKFYADASLDVTEELREHISSQGIVLAIEKLKEHRWNHQIRDYEVLVQWKGLEAIEDSYEPLTSLARDVPVLVAKYVATADQGLQEHWQRAATGGERQRQTADTPATTSTKPTRKNRRRQGRQQQRRPAAVEEPPHDSLAEVSASATGAPAASAPQAVERPGPEQQPDATASEVPPHAARDRRRRTPRRLPRSRRGEVQVEGASRRTRSRTAGAPMAQDHSRSRNQQVAEATCSASRAGARP</sequence>
<dbReference type="InterPro" id="IPR036397">
    <property type="entry name" value="RNaseH_sf"/>
</dbReference>
<dbReference type="PROSITE" id="PS50994">
    <property type="entry name" value="INTEGRASE"/>
    <property type="match status" value="1"/>
</dbReference>
<protein>
    <recommendedName>
        <fullName evidence="12">Integrase catalytic domain-containing protein</fullName>
    </recommendedName>
</protein>
<feature type="domain" description="Chromo" evidence="8">
    <location>
        <begin position="628"/>
        <end position="678"/>
    </location>
</feature>
<evidence type="ECO:0000259" key="8">
    <source>
        <dbReference type="PROSITE" id="PS50013"/>
    </source>
</evidence>
<dbReference type="Gene3D" id="3.30.420.10">
    <property type="entry name" value="Ribonuclease H-like superfamily/Ribonuclease H"/>
    <property type="match status" value="1"/>
</dbReference>
<dbReference type="CDD" id="cd00024">
    <property type="entry name" value="CD_CSD"/>
    <property type="match status" value="1"/>
</dbReference>
<organism evidence="10 11">
    <name type="scientific">Phytophthora rubi</name>
    <dbReference type="NCBI Taxonomy" id="129364"/>
    <lineage>
        <taxon>Eukaryota</taxon>
        <taxon>Sar</taxon>
        <taxon>Stramenopiles</taxon>
        <taxon>Oomycota</taxon>
        <taxon>Peronosporomycetes</taxon>
        <taxon>Peronosporales</taxon>
        <taxon>Peronosporaceae</taxon>
        <taxon>Phytophthora</taxon>
    </lineage>
</organism>
<evidence type="ECO:0000256" key="1">
    <source>
        <dbReference type="ARBA" id="ARBA00022679"/>
    </source>
</evidence>
<dbReference type="GO" id="GO:0016787">
    <property type="term" value="F:hydrolase activity"/>
    <property type="evidence" value="ECO:0007669"/>
    <property type="project" value="UniProtKB-KW"/>
</dbReference>
<dbReference type="PROSITE" id="PS50013">
    <property type="entry name" value="CHROMO_2"/>
    <property type="match status" value="1"/>
</dbReference>
<dbReference type="GO" id="GO:0015074">
    <property type="term" value="P:DNA integration"/>
    <property type="evidence" value="ECO:0007669"/>
    <property type="project" value="InterPro"/>
</dbReference>
<feature type="compositionally biased region" description="Basic residues" evidence="7">
    <location>
        <begin position="714"/>
        <end position="727"/>
    </location>
</feature>
<dbReference type="SUPFAM" id="SSF54160">
    <property type="entry name" value="Chromo domain-like"/>
    <property type="match status" value="1"/>
</dbReference>
<comment type="caution">
    <text evidence="10">The sequence shown here is derived from an EMBL/GenBank/DDBJ whole genome shotgun (WGS) entry which is preliminary data.</text>
</comment>
<dbReference type="SUPFAM" id="SSF53098">
    <property type="entry name" value="Ribonuclease H-like"/>
    <property type="match status" value="1"/>
</dbReference>
<dbReference type="InterPro" id="IPR050951">
    <property type="entry name" value="Retrovirus_Pol_polyprotein"/>
</dbReference>
<dbReference type="SMART" id="SM00298">
    <property type="entry name" value="CHROMO"/>
    <property type="match status" value="1"/>
</dbReference>
<reference evidence="10 11" key="1">
    <citation type="submission" date="2018-09" db="EMBL/GenBank/DDBJ databases">
        <title>Genomic investigation of the strawberry pathogen Phytophthora fragariae indicates pathogenicity is determined by transcriptional variation in three key races.</title>
        <authorList>
            <person name="Adams T.M."/>
            <person name="Armitage A.D."/>
            <person name="Sobczyk M.K."/>
            <person name="Bates H.J."/>
            <person name="Dunwell J.M."/>
            <person name="Nellist C.F."/>
            <person name="Harrison R.J."/>
        </authorList>
    </citation>
    <scope>NUCLEOTIDE SEQUENCE [LARGE SCALE GENOMIC DNA]</scope>
    <source>
        <strain evidence="10 11">SCRP249</strain>
    </source>
</reference>
<feature type="compositionally biased region" description="Basic residues" evidence="7">
    <location>
        <begin position="782"/>
        <end position="795"/>
    </location>
</feature>
<dbReference type="Pfam" id="PF17917">
    <property type="entry name" value="RT_RNaseH"/>
    <property type="match status" value="1"/>
</dbReference>
<feature type="non-terminal residue" evidence="10">
    <location>
        <position position="1"/>
    </location>
</feature>
<dbReference type="EMBL" id="QXFV01005347">
    <property type="protein sequence ID" value="KAE8965300.1"/>
    <property type="molecule type" value="Genomic_DNA"/>
</dbReference>
<dbReference type="AlphaFoldDB" id="A0A6A3H7N4"/>
<dbReference type="GO" id="GO:0003964">
    <property type="term" value="F:RNA-directed DNA polymerase activity"/>
    <property type="evidence" value="ECO:0007669"/>
    <property type="project" value="UniProtKB-KW"/>
</dbReference>
<dbReference type="PANTHER" id="PTHR37984">
    <property type="entry name" value="PROTEIN CBG26694"/>
    <property type="match status" value="1"/>
</dbReference>
<feature type="domain" description="Integrase catalytic" evidence="9">
    <location>
        <begin position="345"/>
        <end position="482"/>
    </location>
</feature>
<keyword evidence="1" id="KW-0808">Transferase</keyword>
<gene>
    <name evidence="10" type="ORF">PR001_g28775</name>
</gene>
<evidence type="ECO:0000256" key="2">
    <source>
        <dbReference type="ARBA" id="ARBA00022695"/>
    </source>
</evidence>
<feature type="region of interest" description="Disordered" evidence="7">
    <location>
        <begin position="693"/>
        <end position="844"/>
    </location>
</feature>
<dbReference type="GO" id="GO:0003676">
    <property type="term" value="F:nucleic acid binding"/>
    <property type="evidence" value="ECO:0007669"/>
    <property type="project" value="InterPro"/>
</dbReference>
<keyword evidence="4" id="KW-0255">Endonuclease</keyword>
<evidence type="ECO:0000256" key="5">
    <source>
        <dbReference type="ARBA" id="ARBA00022801"/>
    </source>
</evidence>
<feature type="compositionally biased region" description="Basic and acidic residues" evidence="7">
    <location>
        <begin position="731"/>
        <end position="741"/>
    </location>
</feature>
<feature type="compositionally biased region" description="Polar residues" evidence="7">
    <location>
        <begin position="826"/>
        <end position="837"/>
    </location>
</feature>